<evidence type="ECO:0000313" key="1">
    <source>
        <dbReference type="EMBL" id="BBO86775.1"/>
    </source>
</evidence>
<organism evidence="1 2">
    <name type="scientific">Desulfosarcina ovata subsp. sediminis</name>
    <dbReference type="NCBI Taxonomy" id="885957"/>
    <lineage>
        <taxon>Bacteria</taxon>
        <taxon>Pseudomonadati</taxon>
        <taxon>Thermodesulfobacteriota</taxon>
        <taxon>Desulfobacteria</taxon>
        <taxon>Desulfobacterales</taxon>
        <taxon>Desulfosarcinaceae</taxon>
        <taxon>Desulfosarcina</taxon>
    </lineage>
</organism>
<name>A0A5K8A2G2_9BACT</name>
<dbReference type="KEGG" id="dov:DSCO28_73410"/>
<sequence length="164" mass="19266">MGKRYEIDFETLRTEETLCHPKRKITLKYFSKWRADEFDETLSNYYRITLDGVGSWYIDELTEAESFMEMLARYEFLPEGDPRSTEEDTIATDTTGQWDKPGYVCLDSQGKLIAEIGEDTLEEAMKGAEVYLKGPGRQEMYDRWVAGGRRMELWPPFSERNRNE</sequence>
<accession>A0A5K8A2G2</accession>
<dbReference type="EMBL" id="AP021877">
    <property type="protein sequence ID" value="BBO86775.1"/>
    <property type="molecule type" value="Genomic_DNA"/>
</dbReference>
<geneLocation type="plasmid" evidence="2">
    <name>do28_1 dna</name>
</geneLocation>
<gene>
    <name evidence="1" type="ORF">DSCO28_73410</name>
</gene>
<proteinExistence type="predicted"/>
<evidence type="ECO:0000313" key="2">
    <source>
        <dbReference type="Proteomes" id="UP000425960"/>
    </source>
</evidence>
<dbReference type="AlphaFoldDB" id="A0A5K8A2G2"/>
<dbReference type="Proteomes" id="UP000425960">
    <property type="component" value="Plasmid Do28_1"/>
</dbReference>
<protein>
    <submittedName>
        <fullName evidence="1">Uncharacterized protein</fullName>
    </submittedName>
</protein>
<dbReference type="RefSeq" id="WP_155326354.1">
    <property type="nucleotide sequence ID" value="NZ_AP021877.1"/>
</dbReference>
<keyword evidence="1" id="KW-0614">Plasmid</keyword>
<reference evidence="1 2" key="1">
    <citation type="submission" date="2019-11" db="EMBL/GenBank/DDBJ databases">
        <title>Comparative genomics of hydrocarbon-degrading Desulfosarcina strains.</title>
        <authorList>
            <person name="Watanabe M."/>
            <person name="Kojima H."/>
            <person name="Fukui M."/>
        </authorList>
    </citation>
    <scope>NUCLEOTIDE SEQUENCE [LARGE SCALE GENOMIC DNA]</scope>
    <source>
        <strain evidence="1 2">28bB2T</strain>
        <plasmid evidence="2">do28_1 dna</plasmid>
    </source>
</reference>